<protein>
    <recommendedName>
        <fullName evidence="4">DUF4430 domain-containing protein</fullName>
    </recommendedName>
</protein>
<dbReference type="Proteomes" id="UP000177594">
    <property type="component" value="Unassembled WGS sequence"/>
</dbReference>
<evidence type="ECO:0000313" key="3">
    <source>
        <dbReference type="Proteomes" id="UP000177594"/>
    </source>
</evidence>
<reference evidence="2 3" key="1">
    <citation type="journal article" date="2016" name="Nat. Commun.">
        <title>Thousands of microbial genomes shed light on interconnected biogeochemical processes in an aquifer system.</title>
        <authorList>
            <person name="Anantharaman K."/>
            <person name="Brown C.T."/>
            <person name="Hug L.A."/>
            <person name="Sharon I."/>
            <person name="Castelle C.J."/>
            <person name="Probst A.J."/>
            <person name="Thomas B.C."/>
            <person name="Singh A."/>
            <person name="Wilkins M.J."/>
            <person name="Karaoz U."/>
            <person name="Brodie E.L."/>
            <person name="Williams K.H."/>
            <person name="Hubbard S.S."/>
            <person name="Banfield J.F."/>
        </authorList>
    </citation>
    <scope>NUCLEOTIDE SEQUENCE [LARGE SCALE GENOMIC DNA]</scope>
</reference>
<evidence type="ECO:0008006" key="4">
    <source>
        <dbReference type="Google" id="ProtNLM"/>
    </source>
</evidence>
<keyword evidence="1" id="KW-0812">Transmembrane</keyword>
<keyword evidence="1" id="KW-1133">Transmembrane helix</keyword>
<dbReference type="AlphaFoldDB" id="A0A1F8E948"/>
<name>A0A1F8E948_9BACT</name>
<accession>A0A1F8E948</accession>
<keyword evidence="1" id="KW-0472">Membrane</keyword>
<proteinExistence type="predicted"/>
<sequence>MSTLIFSYKKQIRFGLLIVLAVLVVLGVIFGRGKLSRIDFSKPTTPITTARLEIDINDSKRAFEGGVSDGMTIFEALQASSLAGNLSFAYDFSDSGNIMLKSFDGYEADKTEKPIKLYLNSTPIKTEKINSTPIKAGDTIFIKLER</sequence>
<dbReference type="EMBL" id="MGIZ01000054">
    <property type="protein sequence ID" value="OGM97312.1"/>
    <property type="molecule type" value="Genomic_DNA"/>
</dbReference>
<evidence type="ECO:0000256" key="1">
    <source>
        <dbReference type="SAM" id="Phobius"/>
    </source>
</evidence>
<evidence type="ECO:0000313" key="2">
    <source>
        <dbReference type="EMBL" id="OGM97312.1"/>
    </source>
</evidence>
<gene>
    <name evidence="2" type="ORF">A2817_03575</name>
</gene>
<comment type="caution">
    <text evidence="2">The sequence shown here is derived from an EMBL/GenBank/DDBJ whole genome shotgun (WGS) entry which is preliminary data.</text>
</comment>
<feature type="transmembrane region" description="Helical" evidence="1">
    <location>
        <begin position="12"/>
        <end position="31"/>
    </location>
</feature>
<organism evidence="2 3">
    <name type="scientific">Candidatus Yanofskybacteria bacterium RIFCSPHIGHO2_01_FULL_39_8b</name>
    <dbReference type="NCBI Taxonomy" id="1802659"/>
    <lineage>
        <taxon>Bacteria</taxon>
        <taxon>Candidatus Yanofskyibacteriota</taxon>
    </lineage>
</organism>